<dbReference type="Proteomes" id="UP000004959">
    <property type="component" value="Chromosome"/>
</dbReference>
<dbReference type="NCBIfam" id="NF006630">
    <property type="entry name" value="PRK09200.1"/>
    <property type="match status" value="1"/>
</dbReference>
<dbReference type="SUPFAM" id="SSF81886">
    <property type="entry name" value="Helical scaffold and wing domains of SecA"/>
    <property type="match status" value="1"/>
</dbReference>
<dbReference type="RefSeq" id="WP_007747367.1">
    <property type="nucleotide sequence ID" value="NZ_CM001398.1"/>
</dbReference>
<dbReference type="Pfam" id="PF07516">
    <property type="entry name" value="SecA_SW"/>
    <property type="match status" value="1"/>
</dbReference>
<dbReference type="Pfam" id="PF21090">
    <property type="entry name" value="P-loop_SecA"/>
    <property type="match status" value="2"/>
</dbReference>
<evidence type="ECO:0000256" key="2">
    <source>
        <dbReference type="ARBA" id="ARBA00007650"/>
    </source>
</evidence>
<keyword evidence="7 12" id="KW-0067">ATP-binding</keyword>
<dbReference type="PRINTS" id="PR00906">
    <property type="entry name" value="SECA"/>
</dbReference>
<dbReference type="GO" id="GO:0006605">
    <property type="term" value="P:protein targeting"/>
    <property type="evidence" value="ECO:0007669"/>
    <property type="project" value="UniProtKB-UniRule"/>
</dbReference>
<keyword evidence="16" id="KW-0378">Hydrolase</keyword>
<evidence type="ECO:0000256" key="7">
    <source>
        <dbReference type="ARBA" id="ARBA00022840"/>
    </source>
</evidence>
<dbReference type="InterPro" id="IPR014018">
    <property type="entry name" value="SecA_motor_DEAD"/>
</dbReference>
<evidence type="ECO:0000313" key="16">
    <source>
        <dbReference type="EMBL" id="EHN59937.1"/>
    </source>
</evidence>
<dbReference type="InterPro" id="IPR011130">
    <property type="entry name" value="SecA_preprotein_X-link_dom"/>
</dbReference>
<keyword evidence="9 12" id="KW-1278">Translocase</keyword>
<evidence type="ECO:0000256" key="9">
    <source>
        <dbReference type="ARBA" id="ARBA00022967"/>
    </source>
</evidence>
<dbReference type="InterPro" id="IPR027417">
    <property type="entry name" value="P-loop_NTPase"/>
</dbReference>
<dbReference type="InterPro" id="IPR011116">
    <property type="entry name" value="SecA_Wing/Scaffold"/>
</dbReference>
<comment type="catalytic activity">
    <reaction evidence="12">
        <text>ATP + H2O + cellular proteinSide 1 = ADP + phosphate + cellular proteinSide 2.</text>
        <dbReference type="EC" id="7.4.2.8"/>
    </reaction>
</comment>
<dbReference type="GO" id="GO:0017038">
    <property type="term" value="P:protein import"/>
    <property type="evidence" value="ECO:0007669"/>
    <property type="project" value="InterPro"/>
</dbReference>
<dbReference type="GO" id="GO:0031522">
    <property type="term" value="C:cell envelope Sec protein transport complex"/>
    <property type="evidence" value="ECO:0007669"/>
    <property type="project" value="TreeGrafter"/>
</dbReference>
<evidence type="ECO:0000256" key="6">
    <source>
        <dbReference type="ARBA" id="ARBA00022741"/>
    </source>
</evidence>
<dbReference type="GO" id="GO:0005524">
    <property type="term" value="F:ATP binding"/>
    <property type="evidence" value="ECO:0007669"/>
    <property type="project" value="UniProtKB-UniRule"/>
</dbReference>
<evidence type="ECO:0000259" key="13">
    <source>
        <dbReference type="PROSITE" id="PS51192"/>
    </source>
</evidence>
<feature type="domain" description="SecA family profile" evidence="15">
    <location>
        <begin position="1"/>
        <end position="586"/>
    </location>
</feature>
<dbReference type="SMART" id="SM00957">
    <property type="entry name" value="SecA_DEAD"/>
    <property type="match status" value="1"/>
</dbReference>
<dbReference type="SUPFAM" id="SSF81767">
    <property type="entry name" value="Pre-protein crosslinking domain of SecA"/>
    <property type="match status" value="1"/>
</dbReference>
<dbReference type="InterPro" id="IPR001650">
    <property type="entry name" value="Helicase_C-like"/>
</dbReference>
<evidence type="ECO:0000256" key="8">
    <source>
        <dbReference type="ARBA" id="ARBA00022927"/>
    </source>
</evidence>
<comment type="caution">
    <text evidence="16">The sequence shown here is derived from an EMBL/GenBank/DDBJ whole genome shotgun (WGS) entry which is preliminary data.</text>
</comment>
<protein>
    <recommendedName>
        <fullName evidence="12">Protein translocase subunit SecA</fullName>
        <ecNumber evidence="12">7.4.2.8</ecNumber>
    </recommendedName>
</protein>
<gene>
    <name evidence="12" type="primary">secA</name>
    <name evidence="16" type="ORF">OKIT_1867</name>
</gene>
<dbReference type="SUPFAM" id="SSF52540">
    <property type="entry name" value="P-loop containing nucleoside triphosphate hydrolases"/>
    <property type="match status" value="2"/>
</dbReference>
<organism evidence="16 17">
    <name type="scientific">Oenococcus kitaharae DSM 17330</name>
    <dbReference type="NCBI Taxonomy" id="1045004"/>
    <lineage>
        <taxon>Bacteria</taxon>
        <taxon>Bacillati</taxon>
        <taxon>Bacillota</taxon>
        <taxon>Bacilli</taxon>
        <taxon>Lactobacillales</taxon>
        <taxon>Lactobacillaceae</taxon>
        <taxon>Oenococcus</taxon>
    </lineage>
</organism>
<dbReference type="GO" id="GO:0005829">
    <property type="term" value="C:cytosol"/>
    <property type="evidence" value="ECO:0007669"/>
    <property type="project" value="TreeGrafter"/>
</dbReference>
<dbReference type="InterPro" id="IPR036266">
    <property type="entry name" value="SecA_Wing/Scaffold_sf"/>
</dbReference>
<dbReference type="HAMAP" id="MF_01382">
    <property type="entry name" value="SecA"/>
    <property type="match status" value="1"/>
</dbReference>
<dbReference type="InterPro" id="IPR000185">
    <property type="entry name" value="SecA"/>
</dbReference>
<dbReference type="Gene3D" id="3.40.50.300">
    <property type="entry name" value="P-loop containing nucleotide triphosphate hydrolases"/>
    <property type="match status" value="2"/>
</dbReference>
<reference evidence="16 17" key="1">
    <citation type="journal article" date="2012" name="PLoS ONE">
        <title>Functional divergence in the genus oenococcus as predicted by genome sequencing of the newly-described species, Oenococcus kitaharae.</title>
        <authorList>
            <person name="Borneman A.R."/>
            <person name="McCarthy J.M."/>
            <person name="Chambers P.J."/>
            <person name="Bartowsky E.J."/>
        </authorList>
    </citation>
    <scope>NUCLEOTIDE SEQUENCE [LARGE SCALE GENOMIC DNA]</scope>
    <source>
        <strain evidence="17">DSM17330</strain>
    </source>
</reference>
<keyword evidence="8 12" id="KW-0653">Protein transport</keyword>
<feature type="binding site" evidence="12">
    <location>
        <position position="80"/>
    </location>
    <ligand>
        <name>ATP</name>
        <dbReference type="ChEBI" id="CHEBI:30616"/>
    </ligand>
</feature>
<comment type="subunit">
    <text evidence="12">Monomer and homodimer. Part of the essential Sec protein translocation apparatus which comprises SecA, SecYEG and auxiliary proteins SecDF. Other proteins may also be involved.</text>
</comment>
<dbReference type="GO" id="GO:0004386">
    <property type="term" value="F:helicase activity"/>
    <property type="evidence" value="ECO:0007669"/>
    <property type="project" value="UniProtKB-KW"/>
</dbReference>
<dbReference type="PROSITE" id="PS51194">
    <property type="entry name" value="HELICASE_CTER"/>
    <property type="match status" value="1"/>
</dbReference>
<feature type="domain" description="Helicase C-terminal" evidence="14">
    <location>
        <begin position="413"/>
        <end position="568"/>
    </location>
</feature>
<feature type="binding site" evidence="12">
    <location>
        <position position="491"/>
    </location>
    <ligand>
        <name>ATP</name>
        <dbReference type="ChEBI" id="CHEBI:30616"/>
    </ligand>
</feature>
<evidence type="ECO:0000256" key="1">
    <source>
        <dbReference type="ARBA" id="ARBA00004170"/>
    </source>
</evidence>
<dbReference type="AlphaFoldDB" id="G9WHE5"/>
<dbReference type="GO" id="GO:0043952">
    <property type="term" value="P:protein transport by the Sec complex"/>
    <property type="evidence" value="ECO:0007669"/>
    <property type="project" value="TreeGrafter"/>
</dbReference>
<comment type="function">
    <text evidence="12">Part of the Sec protein translocase complex. Interacts with the SecYEG preprotein conducting channel. Has a central role in coupling the hydrolysis of ATP to the transfer of proteins into and across the cell membrane, serving as an ATP-driven molecular motor driving the stepwise translocation of polypeptide chains across the membrane.</text>
</comment>
<dbReference type="GO" id="GO:0065002">
    <property type="term" value="P:intracellular protein transmembrane transport"/>
    <property type="evidence" value="ECO:0007669"/>
    <property type="project" value="UniProtKB-UniRule"/>
</dbReference>
<dbReference type="FunFam" id="3.40.50.300:FF:000429">
    <property type="entry name" value="Preprotein translocase subunit SecA"/>
    <property type="match status" value="1"/>
</dbReference>
<dbReference type="GO" id="GO:0008564">
    <property type="term" value="F:protein-exporting ATPase activity"/>
    <property type="evidence" value="ECO:0007669"/>
    <property type="project" value="UniProtKB-EC"/>
</dbReference>
<evidence type="ECO:0000256" key="5">
    <source>
        <dbReference type="ARBA" id="ARBA00022490"/>
    </source>
</evidence>
<dbReference type="InterPro" id="IPR044722">
    <property type="entry name" value="SecA_SF2_C"/>
</dbReference>
<evidence type="ECO:0000256" key="11">
    <source>
        <dbReference type="ARBA" id="ARBA00023136"/>
    </source>
</evidence>
<dbReference type="CDD" id="cd17928">
    <property type="entry name" value="DEXDc_SecA"/>
    <property type="match status" value="1"/>
</dbReference>
<dbReference type="EC" id="7.4.2.8" evidence="12"/>
<keyword evidence="6 12" id="KW-0547">Nucleotide-binding</keyword>
<dbReference type="SMART" id="SM00958">
    <property type="entry name" value="SecA_PP_bind"/>
    <property type="match status" value="1"/>
</dbReference>
<dbReference type="HOGENOM" id="CLU_005314_3_2_9"/>
<keyword evidence="3 12" id="KW-0813">Transport</keyword>
<dbReference type="PANTHER" id="PTHR30612">
    <property type="entry name" value="SECA INNER MEMBRANE COMPONENT OF SEC PROTEIN SECRETION SYSTEM"/>
    <property type="match status" value="1"/>
</dbReference>
<dbReference type="Gene3D" id="1.10.3060.10">
    <property type="entry name" value="Helical scaffold and wing domains of SecA"/>
    <property type="match status" value="1"/>
</dbReference>
<keyword evidence="4 12" id="KW-1003">Cell membrane</keyword>
<dbReference type="PANTHER" id="PTHR30612:SF0">
    <property type="entry name" value="CHLOROPLAST PROTEIN-TRANSPORTING ATPASE"/>
    <property type="match status" value="1"/>
</dbReference>
<feature type="domain" description="Helicase ATP-binding" evidence="13">
    <location>
        <begin position="82"/>
        <end position="245"/>
    </location>
</feature>
<dbReference type="InterPro" id="IPR022490">
    <property type="entry name" value="SecA2"/>
</dbReference>
<proteinExistence type="inferred from homology"/>
<keyword evidence="11 12" id="KW-0472">Membrane</keyword>
<accession>G9WHE5</accession>
<sequence length="784" mass="89002">MRNFSLIKHQHRSPQHLLKQINDLQDQMASLSDDALKAQTAVFKKRLGQGESLDDLLPEAFAVVREADYRVLSMKPFDVQVFGAIVLHEGNIAEMKTGEGKTLTATMPMYLNALDGQGAILVTANAYLAERDAEDMGRVYRWLGLSVAVGVSSDEQDLTVDDKKKIYASDIVYTTNYALGFDYLIDNLSTFPSEKYMRAFNYVLIDEVDSVLLDSAQTPLIISGAPKVQSNLFAVSDNFIRTLKKGPDFKLDDEEKNVWLTQHGIDLAERFFDVDNLFSVPHQDLFRHIELALKAHELLKLNRDYVVEHGEVQLLDAIDGRVMPGTKLQSGQHQAIEAKEHVELTPETRAMASITYQNLFRMFKKISGMTGTAKISQEEFLETYNMKVISIATNKPTIRQDLPDHLYLSLPEKIADSMKRVEVLHKKGQPVLLGTGSVGMSEIYSNILLDKGIAHNVLNAYNIPKEAQIVAEAGQAGAVTVATAMAGRGTDIKLGPGVAQLGGLAVIATEHMKSKRVDDQLRGRAGRQGDPGFSQFFVSLEDDLLIKQGPEWVRHYFRRKSKKILSRHKFRSLVDKTQRYEDEQAHRTRIQALEFDENLRIQRDMVYDTRNKIIFFQGSLDAEILLIAKMAFKDFFAHKENLQETKIVRFILDNLDYNFVDSPNAFRSQDMKAMITLLLPLVKKRLMERKKFLVDFQQLVHFERMSILKAIDTAWVEQVDNLQQLKVAVVNRQYSQKDPIFEYQREAALSYAKMKSVIRLSALRNFMLSDLVKEKDGSVSIYFA</sequence>
<dbReference type="NCBIfam" id="TIGR03714">
    <property type="entry name" value="secA2"/>
    <property type="match status" value="1"/>
</dbReference>
<dbReference type="GO" id="GO:0005886">
    <property type="term" value="C:plasma membrane"/>
    <property type="evidence" value="ECO:0007669"/>
    <property type="project" value="UniProtKB-SubCell"/>
</dbReference>
<keyword evidence="16" id="KW-0347">Helicase</keyword>
<keyword evidence="10 12" id="KW-0811">Translocation</keyword>
<dbReference type="PROSITE" id="PS51196">
    <property type="entry name" value="SECA_MOTOR_DEAD"/>
    <property type="match status" value="1"/>
</dbReference>
<dbReference type="OrthoDB" id="9805579at2"/>
<feature type="binding site" evidence="12">
    <location>
        <begin position="98"/>
        <end position="102"/>
    </location>
    <ligand>
        <name>ATP</name>
        <dbReference type="ChEBI" id="CHEBI:30616"/>
    </ligand>
</feature>
<evidence type="ECO:0000259" key="15">
    <source>
        <dbReference type="PROSITE" id="PS51196"/>
    </source>
</evidence>
<evidence type="ECO:0000256" key="12">
    <source>
        <dbReference type="HAMAP-Rule" id="MF_01382"/>
    </source>
</evidence>
<keyword evidence="5 12" id="KW-0963">Cytoplasm</keyword>
<dbReference type="Pfam" id="PF07517">
    <property type="entry name" value="SecA_DEAD"/>
    <property type="match status" value="1"/>
</dbReference>
<dbReference type="STRING" id="336988.NT96_06485"/>
<dbReference type="InterPro" id="IPR036670">
    <property type="entry name" value="SecA_X-link_sf"/>
</dbReference>
<evidence type="ECO:0000313" key="17">
    <source>
        <dbReference type="Proteomes" id="UP000004959"/>
    </source>
</evidence>
<keyword evidence="17" id="KW-1185">Reference proteome</keyword>
<evidence type="ECO:0000259" key="14">
    <source>
        <dbReference type="PROSITE" id="PS51194"/>
    </source>
</evidence>
<comment type="similarity">
    <text evidence="2 12">Belongs to the SecA family.</text>
</comment>
<dbReference type="Pfam" id="PF01043">
    <property type="entry name" value="SecA_PP_bind"/>
    <property type="match status" value="1"/>
</dbReference>
<dbReference type="eggNOG" id="COG0653">
    <property type="taxonomic scope" value="Bacteria"/>
</dbReference>
<dbReference type="Gene3D" id="3.90.1440.10">
    <property type="entry name" value="SecA, preprotein cross-linking domain"/>
    <property type="match status" value="1"/>
</dbReference>
<dbReference type="InterPro" id="IPR014001">
    <property type="entry name" value="Helicase_ATP-bd"/>
</dbReference>
<evidence type="ECO:0000256" key="10">
    <source>
        <dbReference type="ARBA" id="ARBA00023010"/>
    </source>
</evidence>
<dbReference type="PROSITE" id="PS51192">
    <property type="entry name" value="HELICASE_ATP_BIND_1"/>
    <property type="match status" value="1"/>
</dbReference>
<dbReference type="PATRIC" id="fig|1045004.4.peg.1837"/>
<dbReference type="InterPro" id="IPR011115">
    <property type="entry name" value="SecA_DEAD"/>
</dbReference>
<dbReference type="EMBL" id="AFVZ01000001">
    <property type="protein sequence ID" value="EHN59937.1"/>
    <property type="molecule type" value="Genomic_DNA"/>
</dbReference>
<evidence type="ECO:0000256" key="3">
    <source>
        <dbReference type="ARBA" id="ARBA00022448"/>
    </source>
</evidence>
<evidence type="ECO:0000256" key="4">
    <source>
        <dbReference type="ARBA" id="ARBA00022475"/>
    </source>
</evidence>
<dbReference type="CDD" id="cd18803">
    <property type="entry name" value="SF2_C_secA"/>
    <property type="match status" value="1"/>
</dbReference>
<comment type="subcellular location">
    <subcellularLocation>
        <location evidence="12">Cell membrane</location>
        <topology evidence="12">Peripheral membrane protein</topology>
        <orientation evidence="12">Cytoplasmic side</orientation>
    </subcellularLocation>
    <subcellularLocation>
        <location evidence="12">Cytoplasm</location>
    </subcellularLocation>
    <subcellularLocation>
        <location evidence="1">Membrane</location>
        <topology evidence="1">Peripheral membrane protein</topology>
    </subcellularLocation>
    <text evidence="12">Distribution is 50-50.</text>
</comment>
<name>G9WHE5_9LACO</name>